<evidence type="ECO:0000313" key="2">
    <source>
        <dbReference type="Proteomes" id="UP000238049"/>
    </source>
</evidence>
<name>A0A2S6ZT81_9XANT</name>
<dbReference type="RefSeq" id="WP_104564300.1">
    <property type="nucleotide sequence ID" value="NZ_MDSK01000041.1"/>
</dbReference>
<comment type="caution">
    <text evidence="1">The sequence shown here is derived from an EMBL/GenBank/DDBJ whole genome shotgun (WGS) entry which is preliminary data.</text>
</comment>
<protein>
    <submittedName>
        <fullName evidence="1">Uncharacterized protein</fullName>
    </submittedName>
</protein>
<dbReference type="EMBL" id="MDSL01000044">
    <property type="protein sequence ID" value="PPT95622.1"/>
    <property type="molecule type" value="Genomic_DNA"/>
</dbReference>
<evidence type="ECO:0000313" key="1">
    <source>
        <dbReference type="EMBL" id="PPT95622.1"/>
    </source>
</evidence>
<reference evidence="1 2" key="1">
    <citation type="submission" date="2016-08" db="EMBL/GenBank/DDBJ databases">
        <title>Evolution of the type three secretion system and type three effector repertoires in Xanthomonas.</title>
        <authorList>
            <person name="Merda D."/>
            <person name="Briand M."/>
            <person name="Bosis E."/>
            <person name="Rousseau C."/>
            <person name="Portier P."/>
            <person name="Jacques M.-A."/>
            <person name="Fischer-Le Saux M."/>
        </authorList>
    </citation>
    <scope>NUCLEOTIDE SEQUENCE [LARGE SCALE GENOMIC DNA]</scope>
    <source>
        <strain evidence="1 2">CFBP 7409</strain>
    </source>
</reference>
<organism evidence="1 2">
    <name type="scientific">Xanthomonas arboricola pv. guizotiae</name>
    <dbReference type="NCBI Taxonomy" id="487867"/>
    <lineage>
        <taxon>Bacteria</taxon>
        <taxon>Pseudomonadati</taxon>
        <taxon>Pseudomonadota</taxon>
        <taxon>Gammaproteobacteria</taxon>
        <taxon>Lysobacterales</taxon>
        <taxon>Lysobacteraceae</taxon>
        <taxon>Xanthomonas</taxon>
    </lineage>
</organism>
<dbReference type="Proteomes" id="UP000238049">
    <property type="component" value="Unassembled WGS sequence"/>
</dbReference>
<accession>A0A2S6ZT81</accession>
<gene>
    <name evidence="1" type="ORF">XarbCFBP7409_17325</name>
</gene>
<sequence>MLLQMQEMAQELLNQIGPILNNEALLAQHESALKLFKHMSDCALGKRAVGGSDDIAKKIKQIQNRIAHHYANPDAAAPPVEGIEQYAGRATFKEMRQLAADVDLEIQVAEAGGDEEFLRFTEGLVLNREVAAQASNLVSGVEETYDAPSGEHGRRIQNLLKKLTEGAALSGGLLDIVRPLRENPVALADALHTLVRRYPTLGNNPNWRKSD</sequence>
<proteinExistence type="predicted"/>
<dbReference type="AlphaFoldDB" id="A0A2S6ZT81"/>